<evidence type="ECO:0000256" key="7">
    <source>
        <dbReference type="ARBA" id="ARBA00029447"/>
    </source>
</evidence>
<dbReference type="SMART" id="SM00304">
    <property type="entry name" value="HAMP"/>
    <property type="match status" value="1"/>
</dbReference>
<evidence type="ECO:0000259" key="11">
    <source>
        <dbReference type="PROSITE" id="PS50885"/>
    </source>
</evidence>
<sequence>MLRRFTIQHRIFFLLLINFLCITGAFTLFYMTTQEVEIYSVQTAKEEMFKGRKEAIKLAVTSLAHALEKEVKQLPEGEQLTHIQVAVNNLRYEEDASGYFFVIKDNKFAAFPPDPKRVGMNILNLKDANGVQFIKELLIKAKTGGGFVEYIYDKPGKGKQPKISYGAPIGTTGYVLGTGVYIDNIDTRGAVISNTITTMTDDAFLETLIIFSVIFAIITPLCVLISRSILRPLGDATNAAQEVAAGNLEVSISVDGKDEVTSLQRSLTQMVVTFKRDKTEMEEKEAVAQEQATIAKQAAQQARDAMAQAEVATREGILTAASTLEGLVHNMNDEIGSLFEQNSNVLQGTNTQMNRISDAATAMEEMNATVLEVARNASEAAAETERSRSMAQHGEEVITESVAAITQLHARSEELKSNMTTLNSQSESIGSIINVINDIADQTNLLALNAAIEAARAGDAGRGFAVVADEVRKLAEKTMNATHEVSENINSIQNLAKLNTHGMDETLEAFSTVQELSGKSGEVLREIVLAVDSAAEQVQSIATAAEQQSAASEEITRSVEEIDQIAKENTGLVDNSAENTKQLVAQSENLNRVIEKLKADA</sequence>
<evidence type="ECO:0000313" key="13">
    <source>
        <dbReference type="Proteomes" id="UP000091979"/>
    </source>
</evidence>
<dbReference type="GO" id="GO:0007165">
    <property type="term" value="P:signal transduction"/>
    <property type="evidence" value="ECO:0007669"/>
    <property type="project" value="UniProtKB-KW"/>
</dbReference>
<dbReference type="PRINTS" id="PR00260">
    <property type="entry name" value="CHEMTRNSDUCR"/>
</dbReference>
<dbReference type="SMART" id="SM01049">
    <property type="entry name" value="Cache_2"/>
    <property type="match status" value="1"/>
</dbReference>
<dbReference type="Proteomes" id="UP000091979">
    <property type="component" value="Unassembled WGS sequence"/>
</dbReference>
<keyword evidence="4 9" id="KW-1133">Transmembrane helix</keyword>
<keyword evidence="2" id="KW-1003">Cell membrane</keyword>
<keyword evidence="13" id="KW-1185">Reference proteome</keyword>
<evidence type="ECO:0000313" key="12">
    <source>
        <dbReference type="EMBL" id="OBQ54834.1"/>
    </source>
</evidence>
<name>A0A1B7XH44_9BACT</name>
<dbReference type="CDD" id="cd11386">
    <property type="entry name" value="MCP_signal"/>
    <property type="match status" value="1"/>
</dbReference>
<evidence type="ECO:0000256" key="1">
    <source>
        <dbReference type="ARBA" id="ARBA00004651"/>
    </source>
</evidence>
<dbReference type="Pfam" id="PF00015">
    <property type="entry name" value="MCPsignal"/>
    <property type="match status" value="1"/>
</dbReference>
<keyword evidence="6 8" id="KW-0807">Transducer</keyword>
<feature type="transmembrane region" description="Helical" evidence="9">
    <location>
        <begin position="203"/>
        <end position="225"/>
    </location>
</feature>
<dbReference type="RefSeq" id="WP_066853196.1">
    <property type="nucleotide sequence ID" value="NZ_JXMS01000006.1"/>
</dbReference>
<keyword evidence="5 9" id="KW-0472">Membrane</keyword>
<dbReference type="GO" id="GO:0006935">
    <property type="term" value="P:chemotaxis"/>
    <property type="evidence" value="ECO:0007669"/>
    <property type="project" value="InterPro"/>
</dbReference>
<comment type="caution">
    <text evidence="12">The sequence shown here is derived from an EMBL/GenBank/DDBJ whole genome shotgun (WGS) entry which is preliminary data.</text>
</comment>
<dbReference type="Gene3D" id="3.30.450.20">
    <property type="entry name" value="PAS domain"/>
    <property type="match status" value="1"/>
</dbReference>
<dbReference type="GO" id="GO:0005886">
    <property type="term" value="C:plasma membrane"/>
    <property type="evidence" value="ECO:0007669"/>
    <property type="project" value="UniProtKB-SubCell"/>
</dbReference>
<dbReference type="PANTHER" id="PTHR32089:SF112">
    <property type="entry name" value="LYSOZYME-LIKE PROTEIN-RELATED"/>
    <property type="match status" value="1"/>
</dbReference>
<dbReference type="SUPFAM" id="SSF58104">
    <property type="entry name" value="Methyl-accepting chemotaxis protein (MCP) signaling domain"/>
    <property type="match status" value="1"/>
</dbReference>
<dbReference type="Pfam" id="PF00672">
    <property type="entry name" value="HAMP"/>
    <property type="match status" value="1"/>
</dbReference>
<dbReference type="Gene3D" id="1.10.8.500">
    <property type="entry name" value="HAMP domain in histidine kinase"/>
    <property type="match status" value="1"/>
</dbReference>
<comment type="similarity">
    <text evidence="7">Belongs to the methyl-accepting chemotaxis (MCP) protein family.</text>
</comment>
<evidence type="ECO:0000256" key="6">
    <source>
        <dbReference type="ARBA" id="ARBA00023224"/>
    </source>
</evidence>
<evidence type="ECO:0000256" key="4">
    <source>
        <dbReference type="ARBA" id="ARBA00022989"/>
    </source>
</evidence>
<dbReference type="InterPro" id="IPR004090">
    <property type="entry name" value="Chemotax_Me-accpt_rcpt"/>
</dbReference>
<dbReference type="InterPro" id="IPR004010">
    <property type="entry name" value="Double_Cache_2"/>
</dbReference>
<evidence type="ECO:0008006" key="14">
    <source>
        <dbReference type="Google" id="ProtNLM"/>
    </source>
</evidence>
<feature type="domain" description="Methyl-accepting transducer" evidence="10">
    <location>
        <begin position="327"/>
        <end position="563"/>
    </location>
</feature>
<dbReference type="InterPro" id="IPR003660">
    <property type="entry name" value="HAMP_dom"/>
</dbReference>
<dbReference type="InterPro" id="IPR033480">
    <property type="entry name" value="sCache_2"/>
</dbReference>
<proteinExistence type="inferred from homology"/>
<dbReference type="STRING" id="1560234.SP90_04940"/>
<dbReference type="PATRIC" id="fig|1560234.3.peg.2949"/>
<gene>
    <name evidence="12" type="ORF">SP90_04940</name>
</gene>
<dbReference type="SMART" id="SM00283">
    <property type="entry name" value="MA"/>
    <property type="match status" value="1"/>
</dbReference>
<evidence type="ECO:0000256" key="9">
    <source>
        <dbReference type="SAM" id="Phobius"/>
    </source>
</evidence>
<dbReference type="EMBL" id="JXMS01000006">
    <property type="protein sequence ID" value="OBQ54834.1"/>
    <property type="molecule type" value="Genomic_DNA"/>
</dbReference>
<dbReference type="CDD" id="cd06225">
    <property type="entry name" value="HAMP"/>
    <property type="match status" value="1"/>
</dbReference>
<dbReference type="AlphaFoldDB" id="A0A1B7XH44"/>
<protein>
    <recommendedName>
        <fullName evidence="14">Chemotaxis protein</fullName>
    </recommendedName>
</protein>
<dbReference type="GO" id="GO:0004888">
    <property type="term" value="F:transmembrane signaling receptor activity"/>
    <property type="evidence" value="ECO:0007669"/>
    <property type="project" value="InterPro"/>
</dbReference>
<accession>A0A1B7XH44</accession>
<feature type="transmembrane region" description="Helical" evidence="9">
    <location>
        <begin position="12"/>
        <end position="31"/>
    </location>
</feature>
<dbReference type="Pfam" id="PF08269">
    <property type="entry name" value="dCache_2"/>
    <property type="match status" value="1"/>
</dbReference>
<keyword evidence="3 9" id="KW-0812">Transmembrane</keyword>
<comment type="subcellular location">
    <subcellularLocation>
        <location evidence="1">Cell membrane</location>
        <topology evidence="1">Multi-pass membrane protein</topology>
    </subcellularLocation>
</comment>
<dbReference type="PROSITE" id="PS50111">
    <property type="entry name" value="CHEMOTAXIS_TRANSDUC_2"/>
    <property type="match status" value="1"/>
</dbReference>
<dbReference type="PANTHER" id="PTHR32089">
    <property type="entry name" value="METHYL-ACCEPTING CHEMOTAXIS PROTEIN MCPB"/>
    <property type="match status" value="1"/>
</dbReference>
<reference evidence="12 13" key="1">
    <citation type="submission" date="2015-01" db="EMBL/GenBank/DDBJ databases">
        <title>Desulfovibrio sp. JC271 draft genome sequence.</title>
        <authorList>
            <person name="Shivani Y."/>
            <person name="Subhash Y."/>
            <person name="Sasikala C."/>
            <person name="Ramana C.V."/>
        </authorList>
    </citation>
    <scope>NUCLEOTIDE SEQUENCE [LARGE SCALE GENOMIC DNA]</scope>
    <source>
        <strain evidence="12 13">JC271</strain>
    </source>
</reference>
<dbReference type="InterPro" id="IPR004089">
    <property type="entry name" value="MCPsignal_dom"/>
</dbReference>
<feature type="domain" description="HAMP" evidence="11">
    <location>
        <begin position="227"/>
        <end position="279"/>
    </location>
</feature>
<evidence type="ECO:0000256" key="2">
    <source>
        <dbReference type="ARBA" id="ARBA00022475"/>
    </source>
</evidence>
<dbReference type="FunFam" id="1.10.287.950:FF:000001">
    <property type="entry name" value="Methyl-accepting chemotaxis sensory transducer"/>
    <property type="match status" value="1"/>
</dbReference>
<evidence type="ECO:0000256" key="8">
    <source>
        <dbReference type="PROSITE-ProRule" id="PRU00284"/>
    </source>
</evidence>
<dbReference type="PROSITE" id="PS50885">
    <property type="entry name" value="HAMP"/>
    <property type="match status" value="1"/>
</dbReference>
<dbReference type="Gene3D" id="1.10.287.950">
    <property type="entry name" value="Methyl-accepting chemotaxis protein"/>
    <property type="match status" value="1"/>
</dbReference>
<evidence type="ECO:0000256" key="3">
    <source>
        <dbReference type="ARBA" id="ARBA00022692"/>
    </source>
</evidence>
<evidence type="ECO:0000259" key="10">
    <source>
        <dbReference type="PROSITE" id="PS50111"/>
    </source>
</evidence>
<evidence type="ECO:0000256" key="5">
    <source>
        <dbReference type="ARBA" id="ARBA00023136"/>
    </source>
</evidence>
<organism evidence="12 13">
    <name type="scientific">Halodesulfovibrio spirochaetisodalis</name>
    <dbReference type="NCBI Taxonomy" id="1560234"/>
    <lineage>
        <taxon>Bacteria</taxon>
        <taxon>Pseudomonadati</taxon>
        <taxon>Thermodesulfobacteriota</taxon>
        <taxon>Desulfovibrionia</taxon>
        <taxon>Desulfovibrionales</taxon>
        <taxon>Desulfovibrionaceae</taxon>
        <taxon>Halodesulfovibrio</taxon>
    </lineage>
</organism>